<dbReference type="Proteomes" id="UP000616769">
    <property type="component" value="Unassembled WGS sequence"/>
</dbReference>
<dbReference type="PANTHER" id="PTHR21660">
    <property type="entry name" value="THIOESTERASE SUPERFAMILY MEMBER-RELATED"/>
    <property type="match status" value="1"/>
</dbReference>
<dbReference type="PANTHER" id="PTHR21660:SF1">
    <property type="entry name" value="ACYL-COENZYME A THIOESTERASE 13"/>
    <property type="match status" value="1"/>
</dbReference>
<dbReference type="CDD" id="cd03443">
    <property type="entry name" value="PaaI_thioesterase"/>
    <property type="match status" value="1"/>
</dbReference>
<name>A0A132ABY8_SARSC</name>
<comment type="similarity">
    <text evidence="1">Belongs to the thioesterase PaaI family.</text>
</comment>
<dbReference type="EMBL" id="JXLN01012453">
    <property type="protein sequence ID" value="KPM08501.1"/>
    <property type="molecule type" value="Genomic_DNA"/>
</dbReference>
<evidence type="ECO:0000313" key="4">
    <source>
        <dbReference type="EMBL" id="KPM08501.1"/>
    </source>
</evidence>
<protein>
    <submittedName>
        <fullName evidence="4">Acyl-coenzyme A thioesterase-like protein</fullName>
    </submittedName>
</protein>
<evidence type="ECO:0000256" key="2">
    <source>
        <dbReference type="ARBA" id="ARBA00022801"/>
    </source>
</evidence>
<dbReference type="SUPFAM" id="SSF54637">
    <property type="entry name" value="Thioesterase/thiol ester dehydrase-isomerase"/>
    <property type="match status" value="1"/>
</dbReference>
<feature type="domain" description="Thioesterase" evidence="3">
    <location>
        <begin position="47"/>
        <end position="126"/>
    </location>
</feature>
<dbReference type="AlphaFoldDB" id="A0A132ABY8"/>
<sequence length="138" mass="15466">MTHFLQSQHHGFNQILKNVYVRLIEIEKGRIVTEMKLERDGCNIYDNLHGSMSALLIDVISTLALRSHFEAEDNPPPNSVSVELSLSFLASIPLGNTVLLETDLLKIGKNIAFLKGDIFDKETGKLACTGKHTKFLMR</sequence>
<organism evidence="4 5">
    <name type="scientific">Sarcoptes scabiei</name>
    <name type="common">Itch mite</name>
    <name type="synonym">Acarus scabiei</name>
    <dbReference type="NCBI Taxonomy" id="52283"/>
    <lineage>
        <taxon>Eukaryota</taxon>
        <taxon>Metazoa</taxon>
        <taxon>Ecdysozoa</taxon>
        <taxon>Arthropoda</taxon>
        <taxon>Chelicerata</taxon>
        <taxon>Arachnida</taxon>
        <taxon>Acari</taxon>
        <taxon>Acariformes</taxon>
        <taxon>Sarcoptiformes</taxon>
        <taxon>Astigmata</taxon>
        <taxon>Psoroptidia</taxon>
        <taxon>Sarcoptoidea</taxon>
        <taxon>Sarcoptidae</taxon>
        <taxon>Sarcoptinae</taxon>
        <taxon>Sarcoptes</taxon>
    </lineage>
</organism>
<dbReference type="Pfam" id="PF03061">
    <property type="entry name" value="4HBT"/>
    <property type="match status" value="1"/>
</dbReference>
<reference evidence="4 5" key="1">
    <citation type="journal article" date="2015" name="Parasit. Vectors">
        <title>Draft genome of the scabies mite.</title>
        <authorList>
            <person name="Rider S.D.Jr."/>
            <person name="Morgan M.S."/>
            <person name="Arlian L.G."/>
        </authorList>
    </citation>
    <scope>NUCLEOTIDE SEQUENCE [LARGE SCALE GENOMIC DNA]</scope>
    <source>
        <strain evidence="4">Arlian Lab</strain>
    </source>
</reference>
<dbReference type="GO" id="GO:0047617">
    <property type="term" value="F:fatty acyl-CoA hydrolase activity"/>
    <property type="evidence" value="ECO:0007669"/>
    <property type="project" value="InterPro"/>
</dbReference>
<dbReference type="InterPro" id="IPR006683">
    <property type="entry name" value="Thioestr_dom"/>
</dbReference>
<evidence type="ECO:0000256" key="1">
    <source>
        <dbReference type="ARBA" id="ARBA00008324"/>
    </source>
</evidence>
<proteinExistence type="inferred from homology"/>
<keyword evidence="2" id="KW-0378">Hydrolase</keyword>
<evidence type="ECO:0000313" key="5">
    <source>
        <dbReference type="Proteomes" id="UP000616769"/>
    </source>
</evidence>
<comment type="caution">
    <text evidence="4">The sequence shown here is derived from an EMBL/GenBank/DDBJ whole genome shotgun (WGS) entry which is preliminary data.</text>
</comment>
<gene>
    <name evidence="4" type="ORF">QR98_0070220</name>
</gene>
<dbReference type="VEuPathDB" id="VectorBase:SSCA008448"/>
<evidence type="ECO:0000259" key="3">
    <source>
        <dbReference type="Pfam" id="PF03061"/>
    </source>
</evidence>
<dbReference type="InterPro" id="IPR039298">
    <property type="entry name" value="ACOT13"/>
</dbReference>
<accession>A0A132ABY8</accession>
<dbReference type="InterPro" id="IPR029069">
    <property type="entry name" value="HotDog_dom_sf"/>
</dbReference>
<dbReference type="Gene3D" id="3.10.129.10">
    <property type="entry name" value="Hotdog Thioesterase"/>
    <property type="match status" value="1"/>
</dbReference>